<evidence type="ECO:0000313" key="1">
    <source>
        <dbReference type="EMBL" id="MBH5143708.1"/>
    </source>
</evidence>
<dbReference type="Proteomes" id="UP000627573">
    <property type="component" value="Unassembled WGS sequence"/>
</dbReference>
<dbReference type="RefSeq" id="WP_019750030.1">
    <property type="nucleotide sequence ID" value="NZ_BHXB01000003.1"/>
</dbReference>
<sequence>MVETKHTSEATEAAPSSTVIYADSAKVAMIAREEAQRWGQLLDRLAK</sequence>
<organism evidence="1 2">
    <name type="scientific">Rhodococcus erythropolis</name>
    <name type="common">Arthrobacter picolinophilus</name>
    <dbReference type="NCBI Taxonomy" id="1833"/>
    <lineage>
        <taxon>Bacteria</taxon>
        <taxon>Bacillati</taxon>
        <taxon>Actinomycetota</taxon>
        <taxon>Actinomycetes</taxon>
        <taxon>Mycobacteriales</taxon>
        <taxon>Nocardiaceae</taxon>
        <taxon>Rhodococcus</taxon>
        <taxon>Rhodococcus erythropolis group</taxon>
    </lineage>
</organism>
<accession>A0A8I0ZUY6</accession>
<reference evidence="1 2" key="1">
    <citation type="submission" date="2020-12" db="EMBL/GenBank/DDBJ databases">
        <title>Draft genome sequence of furan degrading bacterial strain FUR100.</title>
        <authorList>
            <person name="Woiski C."/>
        </authorList>
    </citation>
    <scope>NUCLEOTIDE SEQUENCE [LARGE SCALE GENOMIC DNA]</scope>
    <source>
        <strain evidence="1 2">FUR100</strain>
    </source>
</reference>
<proteinExistence type="predicted"/>
<protein>
    <submittedName>
        <fullName evidence="1">Uncharacterized protein</fullName>
    </submittedName>
</protein>
<dbReference type="EMBL" id="JAECSB010000043">
    <property type="protein sequence ID" value="MBH5143708.1"/>
    <property type="molecule type" value="Genomic_DNA"/>
</dbReference>
<comment type="caution">
    <text evidence="1">The sequence shown here is derived from an EMBL/GenBank/DDBJ whole genome shotgun (WGS) entry which is preliminary data.</text>
</comment>
<keyword evidence="2" id="KW-1185">Reference proteome</keyword>
<dbReference type="AlphaFoldDB" id="A0A8I0ZUY6"/>
<evidence type="ECO:0000313" key="2">
    <source>
        <dbReference type="Proteomes" id="UP000627573"/>
    </source>
</evidence>
<gene>
    <name evidence="1" type="ORF">I3517_13930</name>
</gene>
<name>A0A8I0ZUY6_RHOER</name>